<dbReference type="GO" id="GO:0015630">
    <property type="term" value="C:microtubule cytoskeleton"/>
    <property type="evidence" value="ECO:0007669"/>
    <property type="project" value="TreeGrafter"/>
</dbReference>
<evidence type="ECO:0000256" key="5">
    <source>
        <dbReference type="ARBA" id="ARBA00022840"/>
    </source>
</evidence>
<organism evidence="6 7">
    <name type="scientific">Pythium insidiosum</name>
    <name type="common">Pythiosis disease agent</name>
    <dbReference type="NCBI Taxonomy" id="114742"/>
    <lineage>
        <taxon>Eukaryota</taxon>
        <taxon>Sar</taxon>
        <taxon>Stramenopiles</taxon>
        <taxon>Oomycota</taxon>
        <taxon>Peronosporomycetes</taxon>
        <taxon>Pythiales</taxon>
        <taxon>Pythiaceae</taxon>
        <taxon>Pythium</taxon>
    </lineage>
</organism>
<comment type="caution">
    <text evidence="6">The sequence shown here is derived from an EMBL/GenBank/DDBJ whole genome shotgun (WGS) entry which is preliminary data.</text>
</comment>
<evidence type="ECO:0000313" key="6">
    <source>
        <dbReference type="EMBL" id="KAJ0409453.1"/>
    </source>
</evidence>
<comment type="subcellular location">
    <subcellularLocation>
        <location evidence="1">Cytoplasm</location>
    </subcellularLocation>
</comment>
<keyword evidence="5" id="KW-0067">ATP-binding</keyword>
<dbReference type="InterPro" id="IPR013815">
    <property type="entry name" value="ATP_grasp_subdomain_1"/>
</dbReference>
<dbReference type="Pfam" id="PF03133">
    <property type="entry name" value="TTL"/>
    <property type="match status" value="1"/>
</dbReference>
<dbReference type="Gene3D" id="3.30.1490.20">
    <property type="entry name" value="ATP-grasp fold, A domain"/>
    <property type="match status" value="1"/>
</dbReference>
<dbReference type="InterPro" id="IPR004344">
    <property type="entry name" value="TTL/TTLL_fam"/>
</dbReference>
<dbReference type="InterPro" id="IPR051437">
    <property type="entry name" value="TTLL_monoglycylase"/>
</dbReference>
<keyword evidence="7" id="KW-1185">Reference proteome</keyword>
<evidence type="ECO:0000256" key="2">
    <source>
        <dbReference type="ARBA" id="ARBA00022490"/>
    </source>
</evidence>
<evidence type="ECO:0008006" key="8">
    <source>
        <dbReference type="Google" id="ProtNLM"/>
    </source>
</evidence>
<gene>
    <name evidence="6" type="ORF">P43SY_002343</name>
</gene>
<dbReference type="GO" id="GO:0070736">
    <property type="term" value="F:protein-glycine ligase activity, initiating"/>
    <property type="evidence" value="ECO:0007669"/>
    <property type="project" value="TreeGrafter"/>
</dbReference>
<sequence length="426" mass="48098">MTPSRIFVADDKFGDVIEELTRRGWRRFPHLAFPKFDLKWSNYSKIAWRRVAPTQRVNHLEHATLLSRKDALARRLYRMPPSCSVDAFYLRTFDLGDPRDRLRLRARYLYCRALGVLKGASSGAEACAQCAALIDSALALLESVIAAGDGLEGPHPPAMEEHVDNVMARQRCERPCRGCSSAQDERIQRALDALRQWDPQYEAVEAGHGDVWICKPSNLSQGRGIQLLTSLDDILALAPSDQVISTEPAATKTTNAVPDGQGAPPPSGSWIVQKYLERPLLLRAQSCRKFDIRQWVLITSLSPLCVYWYNSCYLRFCFAPFTLHQDDAWTHLSNYSIQQHAPPAADGDDPMWSSARFQRELRDELARDVWQESLVPQMQHAALTAIRSVLGELSMVGRGFEWLGIDFVVDSSLRAWLLEVNPHETP</sequence>
<accession>A0AAD5LU03</accession>
<keyword evidence="4" id="KW-0547">Nucleotide-binding</keyword>
<dbReference type="SUPFAM" id="SSF56059">
    <property type="entry name" value="Glutathione synthetase ATP-binding domain-like"/>
    <property type="match status" value="1"/>
</dbReference>
<keyword evidence="3" id="KW-0436">Ligase</keyword>
<dbReference type="GO" id="GO:0005524">
    <property type="term" value="F:ATP binding"/>
    <property type="evidence" value="ECO:0007669"/>
    <property type="project" value="UniProtKB-KW"/>
</dbReference>
<name>A0AAD5LU03_PYTIN</name>
<dbReference type="EMBL" id="JAKCXM010000004">
    <property type="protein sequence ID" value="KAJ0409453.1"/>
    <property type="molecule type" value="Genomic_DNA"/>
</dbReference>
<evidence type="ECO:0000256" key="1">
    <source>
        <dbReference type="ARBA" id="ARBA00004496"/>
    </source>
</evidence>
<dbReference type="PANTHER" id="PTHR45870">
    <property type="entry name" value="TUBULIN MONOGLYCYLASE TTLL3"/>
    <property type="match status" value="1"/>
</dbReference>
<evidence type="ECO:0000256" key="3">
    <source>
        <dbReference type="ARBA" id="ARBA00022598"/>
    </source>
</evidence>
<evidence type="ECO:0000256" key="4">
    <source>
        <dbReference type="ARBA" id="ARBA00022741"/>
    </source>
</evidence>
<dbReference type="Proteomes" id="UP001209570">
    <property type="component" value="Unassembled WGS sequence"/>
</dbReference>
<proteinExistence type="predicted"/>
<protein>
    <recommendedName>
        <fullName evidence="8">Tubulin-tyrosine ligase family</fullName>
    </recommendedName>
</protein>
<keyword evidence="2" id="KW-0963">Cytoplasm</keyword>
<dbReference type="GO" id="GO:0005737">
    <property type="term" value="C:cytoplasm"/>
    <property type="evidence" value="ECO:0007669"/>
    <property type="project" value="UniProtKB-SubCell"/>
</dbReference>
<evidence type="ECO:0000313" key="7">
    <source>
        <dbReference type="Proteomes" id="UP001209570"/>
    </source>
</evidence>
<dbReference type="Gene3D" id="3.30.470.20">
    <property type="entry name" value="ATP-grasp fold, B domain"/>
    <property type="match status" value="1"/>
</dbReference>
<dbReference type="AlphaFoldDB" id="A0AAD5LU03"/>
<dbReference type="PANTHER" id="PTHR45870:SF2">
    <property type="entry name" value="TUBULIN MONOGLYCYLASE TTLL3"/>
    <property type="match status" value="1"/>
</dbReference>
<dbReference type="PROSITE" id="PS51221">
    <property type="entry name" value="TTL"/>
    <property type="match status" value="1"/>
</dbReference>
<reference evidence="6" key="1">
    <citation type="submission" date="2021-12" db="EMBL/GenBank/DDBJ databases">
        <title>Prjna785345.</title>
        <authorList>
            <person name="Rujirawat T."/>
            <person name="Krajaejun T."/>
        </authorList>
    </citation>
    <scope>NUCLEOTIDE SEQUENCE</scope>
    <source>
        <strain evidence="6">Pi057C3</strain>
    </source>
</reference>